<comment type="caution">
    <text evidence="1">The sequence shown here is derived from an EMBL/GenBank/DDBJ whole genome shotgun (WGS) entry which is preliminary data.</text>
</comment>
<dbReference type="EMBL" id="BKCJ010001142">
    <property type="protein sequence ID" value="GEU39185.1"/>
    <property type="molecule type" value="Genomic_DNA"/>
</dbReference>
<gene>
    <name evidence="1" type="ORF">Tci_011163</name>
</gene>
<organism evidence="1">
    <name type="scientific">Tanacetum cinerariifolium</name>
    <name type="common">Dalmatian daisy</name>
    <name type="synonym">Chrysanthemum cinerariifolium</name>
    <dbReference type="NCBI Taxonomy" id="118510"/>
    <lineage>
        <taxon>Eukaryota</taxon>
        <taxon>Viridiplantae</taxon>
        <taxon>Streptophyta</taxon>
        <taxon>Embryophyta</taxon>
        <taxon>Tracheophyta</taxon>
        <taxon>Spermatophyta</taxon>
        <taxon>Magnoliopsida</taxon>
        <taxon>eudicotyledons</taxon>
        <taxon>Gunneridae</taxon>
        <taxon>Pentapetalae</taxon>
        <taxon>asterids</taxon>
        <taxon>campanulids</taxon>
        <taxon>Asterales</taxon>
        <taxon>Asteraceae</taxon>
        <taxon>Asteroideae</taxon>
        <taxon>Anthemideae</taxon>
        <taxon>Anthemidinae</taxon>
        <taxon>Tanacetum</taxon>
    </lineage>
</organism>
<reference evidence="1" key="1">
    <citation type="journal article" date="2019" name="Sci. Rep.">
        <title>Draft genome of Tanacetum cinerariifolium, the natural source of mosquito coil.</title>
        <authorList>
            <person name="Yamashiro T."/>
            <person name="Shiraishi A."/>
            <person name="Satake H."/>
            <person name="Nakayama K."/>
        </authorList>
    </citation>
    <scope>NUCLEOTIDE SEQUENCE</scope>
</reference>
<protein>
    <submittedName>
        <fullName evidence="1">G patch domain-containing protein TGH</fullName>
    </submittedName>
</protein>
<dbReference type="AlphaFoldDB" id="A0A6L2JTM1"/>
<name>A0A6L2JTM1_TANCI</name>
<evidence type="ECO:0000313" key="1">
    <source>
        <dbReference type="EMBL" id="GEU39185.1"/>
    </source>
</evidence>
<accession>A0A6L2JTM1</accession>
<sequence>MDFTPCHKFPVTIEVNQKQSEVPPVEVPPPVDNKLKVLIEGVANLVAHCGSENRPLMLERIKKGPFQFGTIPVPGTTTTPATTRDRILDDLTPEEKIRKACNIKETNIILQGLPPDIYALVNHHTDAKETSSNLKNQATIQDGRVIVQNVQGRQTQSYTGNVARGNDQNTENATVNQSKEKMLLEQAQEVRFALEEEQLAFLVDTKERVDSGTDDRTLTTTAIFQIDDLDAFNSDCDEAPTRSVVFMQIFLLMV</sequence>
<proteinExistence type="predicted"/>